<evidence type="ECO:0000313" key="2">
    <source>
        <dbReference type="Proteomes" id="UP000250053"/>
    </source>
</evidence>
<keyword evidence="2" id="KW-1185">Reference proteome</keyword>
<reference evidence="1 2" key="1">
    <citation type="submission" date="2018-01" db="EMBL/GenBank/DDBJ databases">
        <title>Genome sequence of Mycobacterium phage PP.</title>
        <authorList>
            <person name="Uchiyama J."/>
            <person name="Matsuzaki S."/>
        </authorList>
    </citation>
    <scope>NUCLEOTIDE SEQUENCE [LARGE SCALE GENOMIC DNA]</scope>
</reference>
<evidence type="ECO:0000313" key="1">
    <source>
        <dbReference type="EMBL" id="BBC53868.1"/>
    </source>
</evidence>
<sequence length="50" mass="5326">MHKAKCRDCSFGTNASSAHLIGLAVRVHETRTGHSVEVKMAAADMESRGA</sequence>
<dbReference type="EMBL" id="AP018486">
    <property type="protein sequence ID" value="BBC53868.1"/>
    <property type="molecule type" value="Genomic_DNA"/>
</dbReference>
<protein>
    <submittedName>
        <fullName evidence="1">Uncharacterized protein</fullName>
    </submittedName>
</protein>
<dbReference type="RefSeq" id="YP_010062295.1">
    <property type="nucleotide sequence ID" value="NC_054792.1"/>
</dbReference>
<dbReference type="KEGG" id="vg:64871956"/>
<accession>A0A2Z5XVI7</accession>
<organism evidence="1 2">
    <name type="scientific">Mycobacterium phage PP</name>
    <dbReference type="NCBI Taxonomy" id="2077134"/>
    <lineage>
        <taxon>Viruses</taxon>
        <taxon>Duplodnaviria</taxon>
        <taxon>Heunggongvirae</taxon>
        <taxon>Uroviricota</taxon>
        <taxon>Caudoviricetes</taxon>
        <taxon>Sagamiharavirus</taxon>
        <taxon>Sagamiharavirus PP</taxon>
    </lineage>
</organism>
<dbReference type="GeneID" id="64871956"/>
<proteinExistence type="predicted"/>
<dbReference type="Proteomes" id="UP000250053">
    <property type="component" value="Segment"/>
</dbReference>
<name>A0A2Z5XVI7_9CAUD</name>